<dbReference type="PROSITE" id="PS00394">
    <property type="entry name" value="DNA_PHOTOLYASES_1_1"/>
    <property type="match status" value="1"/>
</dbReference>
<dbReference type="InterPro" id="IPR006050">
    <property type="entry name" value="DNA_photolyase_N"/>
</dbReference>
<evidence type="ECO:0000256" key="4">
    <source>
        <dbReference type="PIRSR" id="PIRSR602081-1"/>
    </source>
</evidence>
<feature type="site" description="Electron transfer via tryptophanyl radical" evidence="5">
    <location>
        <position position="391"/>
    </location>
</feature>
<comment type="cofactor">
    <cofactor evidence="4">
        <name>FAD</name>
        <dbReference type="ChEBI" id="CHEBI:57692"/>
    </cofactor>
    <text evidence="4">Binds 1 FAD per subunit.</text>
</comment>
<feature type="binding site" evidence="4">
    <location>
        <begin position="381"/>
        <end position="383"/>
    </location>
    <ligand>
        <name>FAD</name>
        <dbReference type="ChEBI" id="CHEBI:57692"/>
    </ligand>
</feature>
<evidence type="ECO:0000256" key="6">
    <source>
        <dbReference type="RuleBase" id="RU004182"/>
    </source>
</evidence>
<dbReference type="AlphaFoldDB" id="A0A8T8WEB6"/>
<evidence type="ECO:0000256" key="5">
    <source>
        <dbReference type="PIRSR" id="PIRSR602081-2"/>
    </source>
</evidence>
<feature type="binding site" evidence="4">
    <location>
        <begin position="230"/>
        <end position="234"/>
    </location>
    <ligand>
        <name>FAD</name>
        <dbReference type="ChEBI" id="CHEBI:57692"/>
    </ligand>
</feature>
<evidence type="ECO:0000256" key="3">
    <source>
        <dbReference type="ARBA" id="ARBA00022991"/>
    </source>
</evidence>
<keyword evidence="1 4" id="KW-0285">Flavoprotein</keyword>
<dbReference type="Pfam" id="PF03441">
    <property type="entry name" value="FAD_binding_7"/>
    <property type="match status" value="1"/>
</dbReference>
<dbReference type="RefSeq" id="WP_222607886.1">
    <property type="nucleotide sequence ID" value="NZ_CP081958.1"/>
</dbReference>
<dbReference type="PANTHER" id="PTHR11455:SF9">
    <property type="entry name" value="CRYPTOCHROME CIRCADIAN CLOCK 5 ISOFORM X1"/>
    <property type="match status" value="1"/>
</dbReference>
<feature type="site" description="Electron transfer via tryptophanyl radical" evidence="5">
    <location>
        <position position="312"/>
    </location>
</feature>
<feature type="site" description="Electron transfer via tryptophanyl radical" evidence="5">
    <location>
        <position position="368"/>
    </location>
</feature>
<dbReference type="GO" id="GO:0071949">
    <property type="term" value="F:FAD binding"/>
    <property type="evidence" value="ECO:0007669"/>
    <property type="project" value="TreeGrafter"/>
</dbReference>
<dbReference type="InterPro" id="IPR014729">
    <property type="entry name" value="Rossmann-like_a/b/a_fold"/>
</dbReference>
<dbReference type="SUPFAM" id="SSF48173">
    <property type="entry name" value="Cryptochrome/photolyase FAD-binding domain"/>
    <property type="match status" value="1"/>
</dbReference>
<protein>
    <submittedName>
        <fullName evidence="8">DNA photolyase family protein</fullName>
    </submittedName>
</protein>
<feature type="binding site" evidence="4">
    <location>
        <begin position="281"/>
        <end position="288"/>
    </location>
    <ligand>
        <name>FAD</name>
        <dbReference type="ChEBI" id="CHEBI:57692"/>
    </ligand>
</feature>
<dbReference type="InterPro" id="IPR002081">
    <property type="entry name" value="Cryptochrome/DNA_photolyase_1"/>
</dbReference>
<proteinExistence type="inferred from homology"/>
<evidence type="ECO:0000259" key="7">
    <source>
        <dbReference type="PROSITE" id="PS51645"/>
    </source>
</evidence>
<dbReference type="EMBL" id="CP081958">
    <property type="protein sequence ID" value="QZP38083.1"/>
    <property type="molecule type" value="Genomic_DNA"/>
</dbReference>
<keyword evidence="2 4" id="KW-0274">FAD</keyword>
<name>A0A8T8WEB6_9EURY</name>
<evidence type="ECO:0000256" key="1">
    <source>
        <dbReference type="ARBA" id="ARBA00022630"/>
    </source>
</evidence>
<dbReference type="InterPro" id="IPR005101">
    <property type="entry name" value="Cryptochr/Photolyase_FAD-bd"/>
</dbReference>
<dbReference type="InterPro" id="IPR036134">
    <property type="entry name" value="Crypto/Photolyase_FAD-like_sf"/>
</dbReference>
<sequence length="494" mass="55950">MRLFWHRRDLRVADNRGLAAAADATGDDGAVVPVFVFDDDVLAHGAPPRVRFMLDALAALRDDYRDRGSDLVVARGDPAEVLPELADEFGAEAVVWNEDYSGLARERDARVRMALDAAGVARETRHDAVHHEPGTITTNQGDPYAVFTYFWKKWRDREKADPVDPPAGDDLADAVAGERLPGIADLGFEEPEADVQAAGTDAARDRLDKFCEDAIYRYDEDRDYPAREATSRLSTDLKWGTIGVREVYAATEEANAETAAMADDTVEDDDAVEAVEEFQSQLAWREFYTQVLWANPEVVTENYKEYDRPIEWRDDETAIEHLAAWKEGRTGYPIVDAGMRQLKEEAYMHNRVRMIVASFLTKDLLLDWRHGYEHFKEHLADHDTANDNGGWQWAASTGTDAQPYFRIFNPMTQGERYDPDAEYVAEYVPELASISADNVHSWHELSVGRRRQLAPEYPDPIVDHSEMRERALSMFKRARGEVEGEEEEEEASAD</sequence>
<dbReference type="GO" id="GO:0006139">
    <property type="term" value="P:nucleobase-containing compound metabolic process"/>
    <property type="evidence" value="ECO:0007669"/>
    <property type="project" value="UniProtKB-ARBA"/>
</dbReference>
<dbReference type="InterPro" id="IPR018394">
    <property type="entry name" value="DNA_photolyase_1_CS_C"/>
</dbReference>
<dbReference type="Proteomes" id="UP000826254">
    <property type="component" value="Chromosome"/>
</dbReference>
<dbReference type="PANTHER" id="PTHR11455">
    <property type="entry name" value="CRYPTOCHROME"/>
    <property type="match status" value="1"/>
</dbReference>
<dbReference type="Gene3D" id="3.40.50.620">
    <property type="entry name" value="HUPs"/>
    <property type="match status" value="1"/>
</dbReference>
<organism evidence="8 9">
    <name type="scientific">Halobaculum magnesiiphilum</name>
    <dbReference type="NCBI Taxonomy" id="1017351"/>
    <lineage>
        <taxon>Archaea</taxon>
        <taxon>Methanobacteriati</taxon>
        <taxon>Methanobacteriota</taxon>
        <taxon>Stenosarchaea group</taxon>
        <taxon>Halobacteria</taxon>
        <taxon>Halobacteriales</taxon>
        <taxon>Haloferacaceae</taxon>
        <taxon>Halobaculum</taxon>
    </lineage>
</organism>
<evidence type="ECO:0000313" key="8">
    <source>
        <dbReference type="EMBL" id="QZP38083.1"/>
    </source>
</evidence>
<dbReference type="GO" id="GO:0003904">
    <property type="term" value="F:deoxyribodipyrimidine photo-lyase activity"/>
    <property type="evidence" value="ECO:0007669"/>
    <property type="project" value="TreeGrafter"/>
</dbReference>
<dbReference type="InterPro" id="IPR036155">
    <property type="entry name" value="Crypto/Photolyase_N_sf"/>
</dbReference>
<comment type="similarity">
    <text evidence="6">Belongs to the DNA photolyase family.</text>
</comment>
<dbReference type="Gene3D" id="1.10.579.10">
    <property type="entry name" value="DNA Cyclobutane Dipyrimidine Photolyase, subunit A, domain 3"/>
    <property type="match status" value="1"/>
</dbReference>
<dbReference type="Pfam" id="PF00875">
    <property type="entry name" value="DNA_photolyase"/>
    <property type="match status" value="1"/>
</dbReference>
<dbReference type="PROSITE" id="PS00691">
    <property type="entry name" value="DNA_PHOTOLYASES_1_2"/>
    <property type="match status" value="1"/>
</dbReference>
<evidence type="ECO:0000256" key="2">
    <source>
        <dbReference type="ARBA" id="ARBA00022827"/>
    </source>
</evidence>
<feature type="domain" description="Photolyase/cryptochrome alpha/beta" evidence="7">
    <location>
        <begin position="1"/>
        <end position="130"/>
    </location>
</feature>
<dbReference type="KEGG" id="hmp:K6T50_02675"/>
<reference evidence="8 9" key="1">
    <citation type="journal article" date="2021" name="Int. J. Syst. Evol. Microbiol.">
        <title>Halobaculum halophilum sp. nov. and Halobaculum salinum sp. nov., isolated from salt lake and saline soil.</title>
        <authorList>
            <person name="Cui H.L."/>
            <person name="Shi X.W."/>
            <person name="Yin X.M."/>
            <person name="Yang X.Y."/>
            <person name="Hou J."/>
            <person name="Zhu L."/>
        </authorList>
    </citation>
    <scope>NUCLEOTIDE SEQUENCE [LARGE SCALE GENOMIC DNA]</scope>
    <source>
        <strain evidence="8 9">NBRC 109044</strain>
    </source>
</reference>
<keyword evidence="9" id="KW-1185">Reference proteome</keyword>
<dbReference type="PRINTS" id="PR00147">
    <property type="entry name" value="DNAPHOTLYASE"/>
</dbReference>
<feature type="binding site" evidence="4">
    <location>
        <position position="278"/>
    </location>
    <ligand>
        <name>FAD</name>
        <dbReference type="ChEBI" id="CHEBI:57692"/>
    </ligand>
</feature>
<evidence type="ECO:0000313" key="9">
    <source>
        <dbReference type="Proteomes" id="UP000826254"/>
    </source>
</evidence>
<dbReference type="GeneID" id="67177011"/>
<keyword evidence="3 6" id="KW-0157">Chromophore</keyword>
<dbReference type="PROSITE" id="PS51645">
    <property type="entry name" value="PHR_CRY_ALPHA_BETA"/>
    <property type="match status" value="1"/>
</dbReference>
<dbReference type="GO" id="GO:0003677">
    <property type="term" value="F:DNA binding"/>
    <property type="evidence" value="ECO:0007669"/>
    <property type="project" value="TreeGrafter"/>
</dbReference>
<feature type="binding site" evidence="4">
    <location>
        <position position="218"/>
    </location>
    <ligand>
        <name>FAD</name>
        <dbReference type="ChEBI" id="CHEBI:57692"/>
    </ligand>
</feature>
<accession>A0A8T8WEB6</accession>
<dbReference type="GO" id="GO:0006950">
    <property type="term" value="P:response to stress"/>
    <property type="evidence" value="ECO:0007669"/>
    <property type="project" value="UniProtKB-ARBA"/>
</dbReference>
<dbReference type="SUPFAM" id="SSF52425">
    <property type="entry name" value="Cryptochrome/photolyase, N-terminal domain"/>
    <property type="match status" value="1"/>
</dbReference>
<gene>
    <name evidence="8" type="ORF">K6T50_02675</name>
</gene>
<dbReference type="Gene3D" id="1.25.40.80">
    <property type="match status" value="1"/>
</dbReference>